<name>A0A2W2FL31_9ACTN</name>
<sequence length="181" mass="19904">MSLALPRSVHSRRRAETLRALRKFLVADRPVPRRIRVTDAEIVRAAPSYLRVGERFRRGGLAEALPAMPALPPDRDPRAGESEEVVFAARSAAWRLHGLGRTLTGTPLCLHESLALCAGLRVLGFQAHVAIGYPVIEKLDDPDELHAWTVIGERAITDQADAGRPMQFAELLRLPRTVGAP</sequence>
<proteinExistence type="predicted"/>
<organism evidence="2 3">
    <name type="scientific">Spongiactinospora gelatinilytica</name>
    <dbReference type="NCBI Taxonomy" id="2666298"/>
    <lineage>
        <taxon>Bacteria</taxon>
        <taxon>Bacillati</taxon>
        <taxon>Actinomycetota</taxon>
        <taxon>Actinomycetes</taxon>
        <taxon>Streptosporangiales</taxon>
        <taxon>Streptosporangiaceae</taxon>
        <taxon>Spongiactinospora</taxon>
    </lineage>
</organism>
<gene>
    <name evidence="2" type="ORF">C1I98_34210</name>
</gene>
<feature type="domain" description="Microcin J25-processing protein McjB C-terminal" evidence="1">
    <location>
        <begin position="54"/>
        <end position="161"/>
    </location>
</feature>
<dbReference type="Pfam" id="PF13471">
    <property type="entry name" value="Transglut_core3"/>
    <property type="match status" value="1"/>
</dbReference>
<dbReference type="EMBL" id="POUA01000444">
    <property type="protein sequence ID" value="PZG26020.1"/>
    <property type="molecule type" value="Genomic_DNA"/>
</dbReference>
<protein>
    <recommendedName>
        <fullName evidence="1">Microcin J25-processing protein McjB C-terminal domain-containing protein</fullName>
    </recommendedName>
</protein>
<evidence type="ECO:0000313" key="2">
    <source>
        <dbReference type="EMBL" id="PZG26020.1"/>
    </source>
</evidence>
<accession>A0A2W2FL31</accession>
<reference evidence="2 3" key="1">
    <citation type="submission" date="2018-01" db="EMBL/GenBank/DDBJ databases">
        <title>Draft genome sequence of Sphaerisporangium sp. 7K107.</title>
        <authorList>
            <person name="Sahin N."/>
            <person name="Saygin H."/>
            <person name="Ay H."/>
        </authorList>
    </citation>
    <scope>NUCLEOTIDE SEQUENCE [LARGE SCALE GENOMIC DNA]</scope>
    <source>
        <strain evidence="2 3">7K107</strain>
    </source>
</reference>
<comment type="caution">
    <text evidence="2">The sequence shown here is derived from an EMBL/GenBank/DDBJ whole genome shotgun (WGS) entry which is preliminary data.</text>
</comment>
<dbReference type="AlphaFoldDB" id="A0A2W2FL31"/>
<dbReference type="InterPro" id="IPR032708">
    <property type="entry name" value="McjB_C"/>
</dbReference>
<keyword evidence="3" id="KW-1185">Reference proteome</keyword>
<evidence type="ECO:0000313" key="3">
    <source>
        <dbReference type="Proteomes" id="UP000248544"/>
    </source>
</evidence>
<dbReference type="Proteomes" id="UP000248544">
    <property type="component" value="Unassembled WGS sequence"/>
</dbReference>
<evidence type="ECO:0000259" key="1">
    <source>
        <dbReference type="Pfam" id="PF13471"/>
    </source>
</evidence>
<dbReference type="RefSeq" id="WP_111171477.1">
    <property type="nucleotide sequence ID" value="NZ_POUA01000444.1"/>
</dbReference>